<dbReference type="EMBL" id="CP002403">
    <property type="protein sequence ID" value="ADU22869.1"/>
    <property type="molecule type" value="Genomic_DNA"/>
</dbReference>
<feature type="transmembrane region" description="Helical" evidence="1">
    <location>
        <begin position="12"/>
        <end position="32"/>
    </location>
</feature>
<evidence type="ECO:0000313" key="2">
    <source>
        <dbReference type="EMBL" id="ADU22869.1"/>
    </source>
</evidence>
<dbReference type="AlphaFoldDB" id="E6UE04"/>
<evidence type="ECO:0000256" key="1">
    <source>
        <dbReference type="SAM" id="Phobius"/>
    </source>
</evidence>
<dbReference type="HOGENOM" id="CLU_124455_0_0_9"/>
<dbReference type="KEGG" id="ral:Rumal_2389"/>
<organism evidence="2 3">
    <name type="scientific">Ruminococcus albus (strain ATCC 27210 / DSM 20455 / JCM 14654 / NCDO 2250 / 7)</name>
    <dbReference type="NCBI Taxonomy" id="697329"/>
    <lineage>
        <taxon>Bacteria</taxon>
        <taxon>Bacillati</taxon>
        <taxon>Bacillota</taxon>
        <taxon>Clostridia</taxon>
        <taxon>Eubacteriales</taxon>
        <taxon>Oscillospiraceae</taxon>
        <taxon>Ruminococcus</taxon>
    </lineage>
</organism>
<name>E6UE04_RUMA7</name>
<accession>E6UE04</accession>
<keyword evidence="1" id="KW-1133">Transmembrane helix</keyword>
<evidence type="ECO:0000313" key="3">
    <source>
        <dbReference type="Proteomes" id="UP000006919"/>
    </source>
</evidence>
<dbReference type="RefSeq" id="WP_013499004.1">
    <property type="nucleotide sequence ID" value="NC_014833.1"/>
</dbReference>
<sequence precursor="true">MTIKTVSKKKKIIIILAAIVLVVSIAKFILYYTSTEQKMIRSYNNNNELYVKLIDDLSDYHNSLDDDVSRIEIGWDPEKEQSDTIMRKDLVHKVPIDENIYNDLKLALDTIDNSEKMYFKVFFDQDRVIRMEIHITDSSYRNGEDIVINTDELVYSVLPVENLNKDIAKSKPIDENWYFVKEEYSAG</sequence>
<keyword evidence="1" id="KW-0472">Membrane</keyword>
<reference evidence="2 3" key="1">
    <citation type="journal article" date="2011" name="J. Bacteriol.">
        <title>Complete genome of the cellulolytic ruminal bacterium Ruminococcus albus 7.</title>
        <authorList>
            <person name="Suen G."/>
            <person name="Stevenson D.M."/>
            <person name="Bruce D.C."/>
            <person name="Chertkov O."/>
            <person name="Copeland A."/>
            <person name="Cheng J.F."/>
            <person name="Detter C."/>
            <person name="Detter J.C."/>
            <person name="Goodwin L.A."/>
            <person name="Han C.S."/>
            <person name="Hauser L.J."/>
            <person name="Ivanova N.N."/>
            <person name="Kyrpides N.C."/>
            <person name="Land M.L."/>
            <person name="Lapidus A."/>
            <person name="Lucas S."/>
            <person name="Ovchinnikova G."/>
            <person name="Pitluck S."/>
            <person name="Tapia R."/>
            <person name="Woyke T."/>
            <person name="Boyum J."/>
            <person name="Mead D."/>
            <person name="Weimer P.J."/>
        </authorList>
    </citation>
    <scope>NUCLEOTIDE SEQUENCE [LARGE SCALE GENOMIC DNA]</scope>
    <source>
        <strain evidence="3">ATCC 27210 / DSM 20455 / JCM 14654 / NCDO 2250 / 7</strain>
    </source>
</reference>
<proteinExistence type="predicted"/>
<dbReference type="Proteomes" id="UP000006919">
    <property type="component" value="Chromosome"/>
</dbReference>
<gene>
    <name evidence="2" type="ordered locus">Rumal_2389</name>
</gene>
<protein>
    <submittedName>
        <fullName evidence="2">Uncharacterized protein</fullName>
    </submittedName>
</protein>
<keyword evidence="1" id="KW-0812">Transmembrane</keyword>